<dbReference type="EC" id="4.2.1.1" evidence="4 10"/>
<evidence type="ECO:0000256" key="1">
    <source>
        <dbReference type="ARBA" id="ARBA00002904"/>
    </source>
</evidence>
<reference evidence="11" key="1">
    <citation type="journal article" date="2009" name="Plant Physiol.">
        <title>Loss of the transit peptide and an increase in gene expression of an ancestral chloroplastic carbonic anhydrase were instrumental in the evolution of the cytosolic C4 carbonic anhydrase in Flaveria.</title>
        <authorList>
            <person name="Tanz S.K."/>
            <person name="Tetu S.G."/>
            <person name="Vella N.G."/>
            <person name="Ludwig M."/>
        </authorList>
    </citation>
    <scope>NUCLEOTIDE SEQUENCE</scope>
    <source>
        <tissue evidence="11">Leaf</tissue>
    </source>
</reference>
<comment type="subcellular location">
    <subcellularLocation>
        <location evidence="2">Cytoplasm</location>
    </subcellularLocation>
</comment>
<evidence type="ECO:0000256" key="7">
    <source>
        <dbReference type="ARBA" id="ARBA00023239"/>
    </source>
</evidence>
<dbReference type="GO" id="GO:0005737">
    <property type="term" value="C:cytoplasm"/>
    <property type="evidence" value="ECO:0007669"/>
    <property type="project" value="UniProtKB-SubCell"/>
</dbReference>
<keyword evidence="6 9" id="KW-0862">Zinc</keyword>
<dbReference type="GO" id="GO:0008270">
    <property type="term" value="F:zinc ion binding"/>
    <property type="evidence" value="ECO:0007669"/>
    <property type="project" value="UniProtKB-UniRule"/>
</dbReference>
<protein>
    <recommendedName>
        <fullName evidence="4 10">Carbonic anhydrase</fullName>
        <ecNumber evidence="4 10">4.2.1.1</ecNumber>
    </recommendedName>
    <alternativeName>
        <fullName evidence="10">Carbonate dehydratase</fullName>
    </alternativeName>
</protein>
<dbReference type="InterPro" id="IPR015892">
    <property type="entry name" value="Carbonic_anhydrase_CS"/>
</dbReference>
<dbReference type="InterPro" id="IPR036874">
    <property type="entry name" value="Carbonic_anhydrase_sf"/>
</dbReference>
<comment type="similarity">
    <text evidence="3 10">Belongs to the beta-class carbonic anhydrase family.</text>
</comment>
<dbReference type="GO" id="GO:0015976">
    <property type="term" value="P:carbon utilization"/>
    <property type="evidence" value="ECO:0007669"/>
    <property type="project" value="InterPro"/>
</dbReference>
<evidence type="ECO:0000256" key="5">
    <source>
        <dbReference type="ARBA" id="ARBA00022490"/>
    </source>
</evidence>
<dbReference type="Pfam" id="PF00484">
    <property type="entry name" value="Pro_CA"/>
    <property type="match status" value="1"/>
</dbReference>
<dbReference type="FunFam" id="3.40.1050.10:FF:000002">
    <property type="entry name" value="Carbonic anhydrase"/>
    <property type="match status" value="1"/>
</dbReference>
<evidence type="ECO:0000256" key="9">
    <source>
        <dbReference type="PIRSR" id="PIRSR601765-1"/>
    </source>
</evidence>
<dbReference type="PANTHER" id="PTHR11002">
    <property type="entry name" value="CARBONIC ANHYDRASE"/>
    <property type="match status" value="1"/>
</dbReference>
<dbReference type="InterPro" id="IPR045066">
    <property type="entry name" value="Beta_CA_cladeB"/>
</dbReference>
<comment type="function">
    <text evidence="1 10">Reversible hydration of carbon dioxide.</text>
</comment>
<proteinExistence type="evidence at transcript level"/>
<evidence type="ECO:0000256" key="4">
    <source>
        <dbReference type="ARBA" id="ARBA00012925"/>
    </source>
</evidence>
<evidence type="ECO:0000256" key="8">
    <source>
        <dbReference type="ARBA" id="ARBA00048348"/>
    </source>
</evidence>
<evidence type="ECO:0000256" key="2">
    <source>
        <dbReference type="ARBA" id="ARBA00004496"/>
    </source>
</evidence>
<dbReference type="PROSITE" id="PS00704">
    <property type="entry name" value="PROK_CO2_ANHYDRASE_1"/>
    <property type="match status" value="1"/>
</dbReference>
<dbReference type="GO" id="GO:0004089">
    <property type="term" value="F:carbonate dehydratase activity"/>
    <property type="evidence" value="ECO:0007669"/>
    <property type="project" value="UniProtKB-UniRule"/>
</dbReference>
<evidence type="ECO:0000256" key="3">
    <source>
        <dbReference type="ARBA" id="ARBA00006217"/>
    </source>
</evidence>
<keyword evidence="5" id="KW-0963">Cytoplasm</keyword>
<name>Q2Q064_FLAPR</name>
<accession>Q2Q064</accession>
<dbReference type="EMBL" id="DQ273586">
    <property type="protein sequence ID" value="ABC41657.1"/>
    <property type="molecule type" value="mRNA"/>
</dbReference>
<dbReference type="InterPro" id="IPR001765">
    <property type="entry name" value="Carbonic_anhydrase"/>
</dbReference>
<dbReference type="Gene3D" id="3.40.1050.10">
    <property type="entry name" value="Carbonic anhydrase"/>
    <property type="match status" value="1"/>
</dbReference>
<sequence>MAEMFRNCIALCCAKKPSVAEDMEANGKPVHIDDVIDRLTKLLSEKNDLQVFAAEKIKQLTAELEVADAGEFNAVERIRNGFARFKKEKYDTNPTLYGELAKGQSPKFLVFACSDSRVCPSHILNFQPGEAFVVRNIANMVPPYDTIKHSGAGAAIEYAVLHLKVENIVVIGHSCCGGIKGLMSIPDDGTTASDFIEQWVKIGLPAKSKVKADCSNLEYSDLCTKCEKEAVNVSLGNLLTYPFVREAVVNKKLSLKGAHYDFVNGSFDLWNLDFGISSSLI</sequence>
<dbReference type="AlphaFoldDB" id="Q2Q064"/>
<dbReference type="PANTHER" id="PTHR11002:SF78">
    <property type="entry name" value="BETA CARBONIC ANHYDRASE 4"/>
    <property type="match status" value="1"/>
</dbReference>
<comment type="catalytic activity">
    <reaction evidence="8 10">
        <text>hydrogencarbonate + H(+) = CO2 + H2O</text>
        <dbReference type="Rhea" id="RHEA:10748"/>
        <dbReference type="ChEBI" id="CHEBI:15377"/>
        <dbReference type="ChEBI" id="CHEBI:15378"/>
        <dbReference type="ChEBI" id="CHEBI:16526"/>
        <dbReference type="ChEBI" id="CHEBI:17544"/>
        <dbReference type="EC" id="4.2.1.1"/>
    </reaction>
</comment>
<evidence type="ECO:0000256" key="10">
    <source>
        <dbReference type="RuleBase" id="RU003956"/>
    </source>
</evidence>
<comment type="cofactor">
    <cofactor evidence="9">
        <name>Zn(2+)</name>
        <dbReference type="ChEBI" id="CHEBI:29105"/>
    </cofactor>
    <text evidence="9">Binds 1 zinc ion per subunit.</text>
</comment>
<keyword evidence="9" id="KW-0479">Metal-binding</keyword>
<keyword evidence="7 10" id="KW-0456">Lyase</keyword>
<dbReference type="CDD" id="cd00884">
    <property type="entry name" value="beta_CA_cladeB"/>
    <property type="match status" value="1"/>
</dbReference>
<evidence type="ECO:0000256" key="6">
    <source>
        <dbReference type="ARBA" id="ARBA00022833"/>
    </source>
</evidence>
<organism evidence="11">
    <name type="scientific">Flaveria pringlei</name>
    <dbReference type="NCBI Taxonomy" id="4226"/>
    <lineage>
        <taxon>Eukaryota</taxon>
        <taxon>Viridiplantae</taxon>
        <taxon>Streptophyta</taxon>
        <taxon>Embryophyta</taxon>
        <taxon>Tracheophyta</taxon>
        <taxon>Spermatophyta</taxon>
        <taxon>Magnoliopsida</taxon>
        <taxon>eudicotyledons</taxon>
        <taxon>Gunneridae</taxon>
        <taxon>Pentapetalae</taxon>
        <taxon>asterids</taxon>
        <taxon>campanulids</taxon>
        <taxon>Asterales</taxon>
        <taxon>Asteraceae</taxon>
        <taxon>Asteroideae</taxon>
        <taxon>Heliantheae alliance</taxon>
        <taxon>Tageteae</taxon>
        <taxon>Flaveria</taxon>
    </lineage>
</organism>
<evidence type="ECO:0000313" key="11">
    <source>
        <dbReference type="EMBL" id="ABC41657.1"/>
    </source>
</evidence>
<feature type="binding site" evidence="9">
    <location>
        <position position="176"/>
    </location>
    <ligand>
        <name>Zn(2+)</name>
        <dbReference type="ChEBI" id="CHEBI:29105"/>
    </ligand>
</feature>
<dbReference type="SUPFAM" id="SSF53056">
    <property type="entry name" value="beta-carbonic anhydrase, cab"/>
    <property type="match status" value="1"/>
</dbReference>
<feature type="binding site" evidence="9">
    <location>
        <position position="113"/>
    </location>
    <ligand>
        <name>Zn(2+)</name>
        <dbReference type="ChEBI" id="CHEBI:29105"/>
    </ligand>
</feature>
<dbReference type="SMART" id="SM00947">
    <property type="entry name" value="Pro_CA"/>
    <property type="match status" value="1"/>
</dbReference>
<feature type="binding site" evidence="9">
    <location>
        <position position="115"/>
    </location>
    <ligand>
        <name>Zn(2+)</name>
        <dbReference type="ChEBI" id="CHEBI:29105"/>
    </ligand>
</feature>
<feature type="binding site" evidence="9">
    <location>
        <position position="173"/>
    </location>
    <ligand>
        <name>Zn(2+)</name>
        <dbReference type="ChEBI" id="CHEBI:29105"/>
    </ligand>
</feature>
<dbReference type="PROSITE" id="PS00705">
    <property type="entry name" value="PROK_CO2_ANHYDRASE_2"/>
    <property type="match status" value="1"/>
</dbReference>